<dbReference type="GO" id="GO:0003676">
    <property type="term" value="F:nucleic acid binding"/>
    <property type="evidence" value="ECO:0007669"/>
    <property type="project" value="InterPro"/>
</dbReference>
<dbReference type="SUPFAM" id="SSF50249">
    <property type="entry name" value="Nucleic acid-binding proteins"/>
    <property type="match status" value="1"/>
</dbReference>
<keyword evidence="3" id="KW-1185">Reference proteome</keyword>
<name>A0AA36J772_9DINO</name>
<organism evidence="2 3">
    <name type="scientific">Effrenium voratum</name>
    <dbReference type="NCBI Taxonomy" id="2562239"/>
    <lineage>
        <taxon>Eukaryota</taxon>
        <taxon>Sar</taxon>
        <taxon>Alveolata</taxon>
        <taxon>Dinophyceae</taxon>
        <taxon>Suessiales</taxon>
        <taxon>Symbiodiniaceae</taxon>
        <taxon>Effrenium</taxon>
    </lineage>
</organism>
<comment type="caution">
    <text evidence="2">The sequence shown here is derived from an EMBL/GenBank/DDBJ whole genome shotgun (WGS) entry which is preliminary data.</text>
</comment>
<reference evidence="2" key="1">
    <citation type="submission" date="2023-08" db="EMBL/GenBank/DDBJ databases">
        <authorList>
            <person name="Chen Y."/>
            <person name="Shah S."/>
            <person name="Dougan E. K."/>
            <person name="Thang M."/>
            <person name="Chan C."/>
        </authorList>
    </citation>
    <scope>NUCLEOTIDE SEQUENCE</scope>
</reference>
<protein>
    <recommendedName>
        <fullName evidence="1">CSD domain-containing protein</fullName>
    </recommendedName>
</protein>
<dbReference type="AlphaFoldDB" id="A0AA36J772"/>
<gene>
    <name evidence="2" type="ORF">EVOR1521_LOCUS24144</name>
</gene>
<dbReference type="EMBL" id="CAUJNA010003390">
    <property type="protein sequence ID" value="CAJ1400900.1"/>
    <property type="molecule type" value="Genomic_DNA"/>
</dbReference>
<dbReference type="InterPro" id="IPR002059">
    <property type="entry name" value="CSP_DNA-bd"/>
</dbReference>
<dbReference type="InterPro" id="IPR011129">
    <property type="entry name" value="CSD"/>
</dbReference>
<accession>A0AA36J772</accession>
<evidence type="ECO:0000259" key="1">
    <source>
        <dbReference type="PROSITE" id="PS51857"/>
    </source>
</evidence>
<feature type="domain" description="CSD" evidence="1">
    <location>
        <begin position="12"/>
        <end position="77"/>
    </location>
</feature>
<dbReference type="Gene3D" id="2.40.50.140">
    <property type="entry name" value="Nucleic acid-binding proteins"/>
    <property type="match status" value="2"/>
</dbReference>
<sequence length="142" mass="16311">MYSWRRPDLKPGLLGVIKSFEDAAGYGFIYSPEARKKYSRDVFLHRKQLKEFKVGDAVRFQVNENRDGHPQASKLRPAPGETVILPEEPAAPVPQEKPEKEVFIGEIKSFSPVNGFGFIVNEKLYERFKRDVFLHESRSSRG</sequence>
<dbReference type="SMART" id="SM00357">
    <property type="entry name" value="CSP"/>
    <property type="match status" value="1"/>
</dbReference>
<dbReference type="Pfam" id="PF00313">
    <property type="entry name" value="CSD"/>
    <property type="match status" value="1"/>
</dbReference>
<evidence type="ECO:0000313" key="3">
    <source>
        <dbReference type="Proteomes" id="UP001178507"/>
    </source>
</evidence>
<dbReference type="Proteomes" id="UP001178507">
    <property type="component" value="Unassembled WGS sequence"/>
</dbReference>
<dbReference type="InterPro" id="IPR012340">
    <property type="entry name" value="NA-bd_OB-fold"/>
</dbReference>
<evidence type="ECO:0000313" key="2">
    <source>
        <dbReference type="EMBL" id="CAJ1400900.1"/>
    </source>
</evidence>
<dbReference type="PROSITE" id="PS51857">
    <property type="entry name" value="CSD_2"/>
    <property type="match status" value="1"/>
</dbReference>
<proteinExistence type="predicted"/>